<dbReference type="AlphaFoldDB" id="Q1CXI4"/>
<dbReference type="HOGENOM" id="CLU_048280_0_0_7"/>
<dbReference type="Proteomes" id="UP000002402">
    <property type="component" value="Chromosome"/>
</dbReference>
<feature type="compositionally biased region" description="Acidic residues" evidence="1">
    <location>
        <begin position="1"/>
        <end position="13"/>
    </location>
</feature>
<evidence type="ECO:0000256" key="1">
    <source>
        <dbReference type="SAM" id="MobiDB-lite"/>
    </source>
</evidence>
<keyword evidence="3" id="KW-1185">Reference proteome</keyword>
<reference evidence="2 3" key="1">
    <citation type="journal article" date="2006" name="Proc. Natl. Acad. Sci. U.S.A.">
        <title>Evolution of sensory complexity recorded in a myxobacterial genome.</title>
        <authorList>
            <person name="Goldman B.S."/>
            <person name="Nierman W.C."/>
            <person name="Kaiser D."/>
            <person name="Slater S.C."/>
            <person name="Durkin A.S."/>
            <person name="Eisen J.A."/>
            <person name="Ronning C.M."/>
            <person name="Barbazuk W.B."/>
            <person name="Blanchard M."/>
            <person name="Field C."/>
            <person name="Halling C."/>
            <person name="Hinkle G."/>
            <person name="Iartchuk O."/>
            <person name="Kim H.S."/>
            <person name="Mackenzie C."/>
            <person name="Madupu R."/>
            <person name="Miller N."/>
            <person name="Shvartsbeyn A."/>
            <person name="Sullivan S.A."/>
            <person name="Vaudin M."/>
            <person name="Wiegand R."/>
            <person name="Kaplan H.B."/>
        </authorList>
    </citation>
    <scope>NUCLEOTIDE SEQUENCE [LARGE SCALE GENOMIC DNA]</scope>
    <source>
        <strain evidence="3">DK1622</strain>
    </source>
</reference>
<proteinExistence type="predicted"/>
<evidence type="ECO:0000313" key="2">
    <source>
        <dbReference type="EMBL" id="ABF89937.1"/>
    </source>
</evidence>
<feature type="region of interest" description="Disordered" evidence="1">
    <location>
        <begin position="1"/>
        <end position="29"/>
    </location>
</feature>
<name>Q1CXI4_MYXXD</name>
<gene>
    <name evidence="2" type="ordered locus">MXAN_6772</name>
</gene>
<sequence>MEGGEDVQAEDEAGCPRATPGQVEAGRGARVRQAPQVLRLLTVLLAVGTGVGCPMGPCEEHGPSPLFNDAMVGVGQPQALTVHGVFSRCDSSQEDRAQSVSVEVRDPQNRVVPATAQLAVHGRSAIVRFTPEQTGRHHLVVAFSPVGSIRQSSLYAVEDHSAQAPLADLSTVLECRGVDRTSSGTWLCGSQALRTPDQEPQPLGDYFAPAVVAGDVVWVTEAARVRRYVDLGNGPLATSADAPFPATGAPADAPPHARLATATELLLLDETHLHRYAFSEEEGLRATGSPPVPPSRLATFSDDIPSLLMRAGERLLVVRIADAPAPATMAIEACPYQLDAAGAPQPVPGEPCHSVPGLPVGHEEGVLWVRAASGPQSLALLRYSAASGRLRLDGVMEMTSSFHFQGAERLRTTGFGVPVVSPATGSSRPYAVPRWSAETGTVVLELLPSPDGRRPPFVGRRYFHLEHWNILYGVKVYARPSTP</sequence>
<dbReference type="EMBL" id="CP000113">
    <property type="protein sequence ID" value="ABF89937.1"/>
    <property type="molecule type" value="Genomic_DNA"/>
</dbReference>
<accession>Q1CXI4</accession>
<dbReference type="InterPro" id="IPR017868">
    <property type="entry name" value="Filamin/ABP280_repeat-like"/>
</dbReference>
<dbReference type="EnsemblBacteria" id="ABF89937">
    <property type="protein sequence ID" value="ABF89937"/>
    <property type="gene ID" value="MXAN_6772"/>
</dbReference>
<dbReference type="eggNOG" id="ENOG50319Q3">
    <property type="taxonomic scope" value="Bacteria"/>
</dbReference>
<protein>
    <submittedName>
        <fullName evidence="2">Uncharacterized protein</fullName>
    </submittedName>
</protein>
<dbReference type="PROSITE" id="PS50194">
    <property type="entry name" value="FILAMIN_REPEAT"/>
    <property type="match status" value="1"/>
</dbReference>
<dbReference type="KEGG" id="mxa:MXAN_6772"/>
<organism evidence="2 3">
    <name type="scientific">Myxococcus xanthus (strain DK1622)</name>
    <dbReference type="NCBI Taxonomy" id="246197"/>
    <lineage>
        <taxon>Bacteria</taxon>
        <taxon>Pseudomonadati</taxon>
        <taxon>Myxococcota</taxon>
        <taxon>Myxococcia</taxon>
        <taxon>Myxococcales</taxon>
        <taxon>Cystobacterineae</taxon>
        <taxon>Myxococcaceae</taxon>
        <taxon>Myxococcus</taxon>
    </lineage>
</organism>
<evidence type="ECO:0000313" key="3">
    <source>
        <dbReference type="Proteomes" id="UP000002402"/>
    </source>
</evidence>
<dbReference type="STRING" id="246197.MXAN_6772"/>